<dbReference type="EMBL" id="ANHZ02000014">
    <property type="protein sequence ID" value="EME36458.1"/>
    <property type="molecule type" value="Genomic_DNA"/>
</dbReference>
<dbReference type="GeneID" id="93315170"/>
<dbReference type="Gene3D" id="1.10.287.100">
    <property type="match status" value="1"/>
</dbReference>
<dbReference type="STRING" id="71999.KPaMU14_07090"/>
<sequence>MADASELYMANGSLLDDPRLHGAPMIVALSGYADAGHLAEQVRETLLGGLPSEVLARFDSDQLHDYRARRPHVRFVQDHFERIEGPELALHLVTDPLGQHFTVLSGPEPDLHWERFLDAVMDLVQRMETSIVTDVTGFPMPVPHTRPFLVTPHGSRTDLVGSGFSKLPIIEMSSSVAQQLEIRLAEAGIDHVGFSVHVPQYMAEAVLPQIAVTAFEHFSAATALTLPTDALRDDSRDALQRIEEQVAESPEIQAVISQLEQRYDEAVEGAQPRSLLAGDADELPDADEIGAAAEAFLAQRSESDDL</sequence>
<dbReference type="Gene3D" id="3.40.50.10900">
    <property type="entry name" value="PAC-like subunit"/>
    <property type="match status" value="1"/>
</dbReference>
<protein>
    <recommendedName>
        <fullName evidence="3">PAC2 family protein</fullName>
    </recommendedName>
</protein>
<dbReference type="InterPro" id="IPR008492">
    <property type="entry name" value="Rv2714-like"/>
</dbReference>
<dbReference type="RefSeq" id="WP_006214866.1">
    <property type="nucleotide sequence ID" value="NZ_ANHZ02000014.1"/>
</dbReference>
<dbReference type="Proteomes" id="UP000009877">
    <property type="component" value="Unassembled WGS sequence"/>
</dbReference>
<reference evidence="1 2" key="1">
    <citation type="journal article" date="2014" name="Genome Announc.">
        <title>Draft Genome Sequence of Kocuria palustris PEL.</title>
        <authorList>
            <person name="Sharma G."/>
            <person name="Khatri I."/>
            <person name="Subramanian S."/>
        </authorList>
    </citation>
    <scope>NUCLEOTIDE SEQUENCE [LARGE SCALE GENOMIC DNA]</scope>
    <source>
        <strain evidence="1 2">PEL</strain>
    </source>
</reference>
<comment type="caution">
    <text evidence="1">The sequence shown here is derived from an EMBL/GenBank/DDBJ whole genome shotgun (WGS) entry which is preliminary data.</text>
</comment>
<dbReference type="InterPro" id="IPR019151">
    <property type="entry name" value="Proteasome_assmbl_chaperone_2"/>
</dbReference>
<dbReference type="Pfam" id="PF09754">
    <property type="entry name" value="PAC2"/>
    <property type="match status" value="1"/>
</dbReference>
<proteinExistence type="predicted"/>
<dbReference type="PIRSF" id="PIRSF028754">
    <property type="entry name" value="UCP028754"/>
    <property type="match status" value="1"/>
</dbReference>
<accession>M2XUH9</accession>
<evidence type="ECO:0008006" key="3">
    <source>
        <dbReference type="Google" id="ProtNLM"/>
    </source>
</evidence>
<dbReference type="AlphaFoldDB" id="M2XUH9"/>
<gene>
    <name evidence="1" type="ORF">C884_00445</name>
</gene>
<evidence type="ECO:0000313" key="2">
    <source>
        <dbReference type="Proteomes" id="UP000009877"/>
    </source>
</evidence>
<dbReference type="SUPFAM" id="SSF159659">
    <property type="entry name" value="Cgl1923-like"/>
    <property type="match status" value="1"/>
</dbReference>
<organism evidence="1 2">
    <name type="scientific">Kocuria palustris PEL</name>
    <dbReference type="NCBI Taxonomy" id="1236550"/>
    <lineage>
        <taxon>Bacteria</taxon>
        <taxon>Bacillati</taxon>
        <taxon>Actinomycetota</taxon>
        <taxon>Actinomycetes</taxon>
        <taxon>Micrococcales</taxon>
        <taxon>Micrococcaceae</taxon>
        <taxon>Kocuria</taxon>
    </lineage>
</organism>
<dbReference type="InterPro" id="IPR038389">
    <property type="entry name" value="PSMG2_sf"/>
</dbReference>
<name>M2XUH9_9MICC</name>
<keyword evidence="2" id="KW-1185">Reference proteome</keyword>
<evidence type="ECO:0000313" key="1">
    <source>
        <dbReference type="EMBL" id="EME36458.1"/>
    </source>
</evidence>